<dbReference type="AlphaFoldDB" id="A0A371GA05"/>
<feature type="non-terminal residue" evidence="1">
    <location>
        <position position="1"/>
    </location>
</feature>
<keyword evidence="2" id="KW-1185">Reference proteome</keyword>
<evidence type="ECO:0000313" key="1">
    <source>
        <dbReference type="EMBL" id="RDX87361.1"/>
    </source>
</evidence>
<proteinExistence type="predicted"/>
<sequence>MMKTFKMINLGLMNYFLGIERPSQIHQGAAKRILRYLQGTKEFGIWYKTMTNSRFFQVVKGLDSLHDLKMLMPLPNYAKVMNSDRLQ</sequence>
<dbReference type="EMBL" id="QJKJ01006251">
    <property type="protein sequence ID" value="RDX87361.1"/>
    <property type="molecule type" value="Genomic_DNA"/>
</dbReference>
<organism evidence="1 2">
    <name type="scientific">Mucuna pruriens</name>
    <name type="common">Velvet bean</name>
    <name type="synonym">Dolichos pruriens</name>
    <dbReference type="NCBI Taxonomy" id="157652"/>
    <lineage>
        <taxon>Eukaryota</taxon>
        <taxon>Viridiplantae</taxon>
        <taxon>Streptophyta</taxon>
        <taxon>Embryophyta</taxon>
        <taxon>Tracheophyta</taxon>
        <taxon>Spermatophyta</taxon>
        <taxon>Magnoliopsida</taxon>
        <taxon>eudicotyledons</taxon>
        <taxon>Gunneridae</taxon>
        <taxon>Pentapetalae</taxon>
        <taxon>rosids</taxon>
        <taxon>fabids</taxon>
        <taxon>Fabales</taxon>
        <taxon>Fabaceae</taxon>
        <taxon>Papilionoideae</taxon>
        <taxon>50 kb inversion clade</taxon>
        <taxon>NPAAA clade</taxon>
        <taxon>indigoferoid/millettioid clade</taxon>
        <taxon>Phaseoleae</taxon>
        <taxon>Mucuna</taxon>
    </lineage>
</organism>
<gene>
    <name evidence="1" type="ORF">CR513_31175</name>
</gene>
<dbReference type="Proteomes" id="UP000257109">
    <property type="component" value="Unassembled WGS sequence"/>
</dbReference>
<evidence type="ECO:0008006" key="3">
    <source>
        <dbReference type="Google" id="ProtNLM"/>
    </source>
</evidence>
<reference evidence="1" key="1">
    <citation type="submission" date="2018-05" db="EMBL/GenBank/DDBJ databases">
        <title>Draft genome of Mucuna pruriens seed.</title>
        <authorList>
            <person name="Nnadi N.E."/>
            <person name="Vos R."/>
            <person name="Hasami M.H."/>
            <person name="Devisetty U.K."/>
            <person name="Aguiy J.C."/>
        </authorList>
    </citation>
    <scope>NUCLEOTIDE SEQUENCE [LARGE SCALE GENOMIC DNA]</scope>
    <source>
        <strain evidence="1">JCA_2017</strain>
    </source>
</reference>
<dbReference type="OrthoDB" id="413760at2759"/>
<accession>A0A371GA05</accession>
<comment type="caution">
    <text evidence="1">The sequence shown here is derived from an EMBL/GenBank/DDBJ whole genome shotgun (WGS) entry which is preliminary data.</text>
</comment>
<protein>
    <recommendedName>
        <fullName evidence="3">Copia protein</fullName>
    </recommendedName>
</protein>
<evidence type="ECO:0000313" key="2">
    <source>
        <dbReference type="Proteomes" id="UP000257109"/>
    </source>
</evidence>
<name>A0A371GA05_MUCPR</name>